<dbReference type="AlphaFoldDB" id="A0A7W7AH45"/>
<keyword evidence="3" id="KW-1185">Reference proteome</keyword>
<dbReference type="Pfam" id="PF22262">
    <property type="entry name" value="DUF6950"/>
    <property type="match status" value="1"/>
</dbReference>
<dbReference type="RefSeq" id="WP_184112291.1">
    <property type="nucleotide sequence ID" value="NZ_JACHNY010000002.1"/>
</dbReference>
<gene>
    <name evidence="2" type="ORF">GGQ96_001020</name>
</gene>
<dbReference type="EMBL" id="JACHNY010000002">
    <property type="protein sequence ID" value="MBB4616900.1"/>
    <property type="molecule type" value="Genomic_DNA"/>
</dbReference>
<feature type="domain" description="DUF6950" evidence="1">
    <location>
        <begin position="13"/>
        <end position="129"/>
    </location>
</feature>
<evidence type="ECO:0000313" key="3">
    <source>
        <dbReference type="Proteomes" id="UP000574769"/>
    </source>
</evidence>
<comment type="caution">
    <text evidence="2">The sequence shown here is derived from an EMBL/GenBank/DDBJ whole genome shotgun (WGS) entry which is preliminary data.</text>
</comment>
<name>A0A7W7AH45_9SPHN</name>
<protein>
    <recommendedName>
        <fullName evidence="1">DUF6950 domain-containing protein</fullName>
    </recommendedName>
</protein>
<organism evidence="2 3">
    <name type="scientific">Sphingomonas abaci</name>
    <dbReference type="NCBI Taxonomy" id="237611"/>
    <lineage>
        <taxon>Bacteria</taxon>
        <taxon>Pseudomonadati</taxon>
        <taxon>Pseudomonadota</taxon>
        <taxon>Alphaproteobacteria</taxon>
        <taxon>Sphingomonadales</taxon>
        <taxon>Sphingomonadaceae</taxon>
        <taxon>Sphingomonas</taxon>
    </lineage>
</organism>
<reference evidence="2 3" key="1">
    <citation type="submission" date="2020-08" db="EMBL/GenBank/DDBJ databases">
        <title>Genomic Encyclopedia of Type Strains, Phase IV (KMG-IV): sequencing the most valuable type-strain genomes for metagenomic binning, comparative biology and taxonomic classification.</title>
        <authorList>
            <person name="Goeker M."/>
        </authorList>
    </citation>
    <scope>NUCLEOTIDE SEQUENCE [LARGE SCALE GENOMIC DNA]</scope>
    <source>
        <strain evidence="2 3">DSM 15867</strain>
    </source>
</reference>
<sequence length="129" mass="14195">MKLAGFLAQPRPVWDWVQHDCCRWVDRWVQTHGHGSPIAALGLIYDSERSAMRRIAESGGLAVLWQDGMARLGIMPTDVLTVGAVGVIQRSTICSQDEAAAIWTGERWVTLGLRGLDYAPAGHLKAWSV</sequence>
<dbReference type="Proteomes" id="UP000574769">
    <property type="component" value="Unassembled WGS sequence"/>
</dbReference>
<proteinExistence type="predicted"/>
<dbReference type="InterPro" id="IPR053802">
    <property type="entry name" value="DUF6950"/>
</dbReference>
<accession>A0A7W7AH45</accession>
<evidence type="ECO:0000313" key="2">
    <source>
        <dbReference type="EMBL" id="MBB4616900.1"/>
    </source>
</evidence>
<evidence type="ECO:0000259" key="1">
    <source>
        <dbReference type="Pfam" id="PF22262"/>
    </source>
</evidence>